<reference evidence="3" key="1">
    <citation type="journal article" date="2014" name="Front. Microbiol.">
        <title>High frequency of phylogenetically diverse reductive dehalogenase-homologous genes in deep subseafloor sedimentary metagenomes.</title>
        <authorList>
            <person name="Kawai M."/>
            <person name="Futagami T."/>
            <person name="Toyoda A."/>
            <person name="Takaki Y."/>
            <person name="Nishi S."/>
            <person name="Hori S."/>
            <person name="Arai W."/>
            <person name="Tsubouchi T."/>
            <person name="Morono Y."/>
            <person name="Uchiyama I."/>
            <person name="Ito T."/>
            <person name="Fujiyama A."/>
            <person name="Inagaki F."/>
            <person name="Takami H."/>
        </authorList>
    </citation>
    <scope>NUCLEOTIDE SEQUENCE</scope>
    <source>
        <strain evidence="3">Expedition CK06-06</strain>
    </source>
</reference>
<keyword evidence="1" id="KW-0732">Signal</keyword>
<dbReference type="GO" id="GO:0009055">
    <property type="term" value="F:electron transfer activity"/>
    <property type="evidence" value="ECO:0007669"/>
    <property type="project" value="InterPro"/>
</dbReference>
<evidence type="ECO:0000313" key="3">
    <source>
        <dbReference type="EMBL" id="GAG95444.1"/>
    </source>
</evidence>
<accession>X1BHR6</accession>
<protein>
    <recommendedName>
        <fullName evidence="4">Cytochrome c domain-containing protein</fullName>
    </recommendedName>
</protein>
<feature type="non-terminal residue" evidence="3">
    <location>
        <position position="1"/>
    </location>
</feature>
<dbReference type="GO" id="GO:0004130">
    <property type="term" value="F:cytochrome-c peroxidase activity"/>
    <property type="evidence" value="ECO:0007669"/>
    <property type="project" value="TreeGrafter"/>
</dbReference>
<dbReference type="PANTHER" id="PTHR30600:SF10">
    <property type="entry name" value="BLL6722 PROTEIN"/>
    <property type="match status" value="1"/>
</dbReference>
<dbReference type="AlphaFoldDB" id="X1BHR6"/>
<dbReference type="Gene3D" id="1.10.760.10">
    <property type="entry name" value="Cytochrome c-like domain"/>
    <property type="match status" value="1"/>
</dbReference>
<organism evidence="3">
    <name type="scientific">marine sediment metagenome</name>
    <dbReference type="NCBI Taxonomy" id="412755"/>
    <lineage>
        <taxon>unclassified sequences</taxon>
        <taxon>metagenomes</taxon>
        <taxon>ecological metagenomes</taxon>
    </lineage>
</organism>
<proteinExistence type="predicted"/>
<evidence type="ECO:0000256" key="2">
    <source>
        <dbReference type="ARBA" id="ARBA00023002"/>
    </source>
</evidence>
<keyword evidence="2" id="KW-0560">Oxidoreductase</keyword>
<dbReference type="GO" id="GO:0020037">
    <property type="term" value="F:heme binding"/>
    <property type="evidence" value="ECO:0007669"/>
    <property type="project" value="InterPro"/>
</dbReference>
<dbReference type="SUPFAM" id="SSF46626">
    <property type="entry name" value="Cytochrome c"/>
    <property type="match status" value="1"/>
</dbReference>
<dbReference type="InterPro" id="IPR051395">
    <property type="entry name" value="Cytochrome_c_Peroxidase/MauG"/>
</dbReference>
<name>X1BHR6_9ZZZZ</name>
<gene>
    <name evidence="3" type="ORF">S01H4_50940</name>
</gene>
<evidence type="ECO:0008006" key="4">
    <source>
        <dbReference type="Google" id="ProtNLM"/>
    </source>
</evidence>
<comment type="caution">
    <text evidence="3">The sequence shown here is derived from an EMBL/GenBank/DDBJ whole genome shotgun (WGS) entry which is preliminary data.</text>
</comment>
<dbReference type="PANTHER" id="PTHR30600">
    <property type="entry name" value="CYTOCHROME C PEROXIDASE-RELATED"/>
    <property type="match status" value="1"/>
</dbReference>
<evidence type="ECO:0000256" key="1">
    <source>
        <dbReference type="ARBA" id="ARBA00022729"/>
    </source>
</evidence>
<dbReference type="EMBL" id="BART01028963">
    <property type="protein sequence ID" value="GAG95444.1"/>
    <property type="molecule type" value="Genomic_DNA"/>
</dbReference>
<sequence length="159" mass="18523">LCAECHILDSEDGLPPLFTDFTYDNLGVPRNPKNPFYTQDKEINPLGDKWIDEGLGAFLRTTEKYKKYAVENIGKYKVPTLRNVDMRESPDFVKSYMHNGYFTSLKDIVDFYNTRDLPERKWPPSEVLVNINRDELGDLKLMDEEVDLIVLFLKTLSDH</sequence>
<dbReference type="InterPro" id="IPR036909">
    <property type="entry name" value="Cyt_c-like_dom_sf"/>
</dbReference>